<reference evidence="2" key="1">
    <citation type="journal article" date="2014" name="Proc. Natl. Acad. Sci. U.S.A.">
        <title>Extensive sampling of basidiomycete genomes demonstrates inadequacy of the white-rot/brown-rot paradigm for wood decay fungi.</title>
        <authorList>
            <person name="Riley R."/>
            <person name="Salamov A.A."/>
            <person name="Brown D.W."/>
            <person name="Nagy L.G."/>
            <person name="Floudas D."/>
            <person name="Held B.W."/>
            <person name="Levasseur A."/>
            <person name="Lombard V."/>
            <person name="Morin E."/>
            <person name="Otillar R."/>
            <person name="Lindquist E.A."/>
            <person name="Sun H."/>
            <person name="LaButti K.M."/>
            <person name="Schmutz J."/>
            <person name="Jabbour D."/>
            <person name="Luo H."/>
            <person name="Baker S.E."/>
            <person name="Pisabarro A.G."/>
            <person name="Walton J.D."/>
            <person name="Blanchette R.A."/>
            <person name="Henrissat B."/>
            <person name="Martin F."/>
            <person name="Cullen D."/>
            <person name="Hibbett D.S."/>
            <person name="Grigoriev I.V."/>
        </authorList>
    </citation>
    <scope>NUCLEOTIDE SEQUENCE [LARGE SCALE GENOMIC DNA]</scope>
    <source>
        <strain evidence="2">MUCL 33604</strain>
    </source>
</reference>
<name>A0A067P4T3_9AGAM</name>
<evidence type="ECO:0000313" key="1">
    <source>
        <dbReference type="EMBL" id="KDQ49789.1"/>
    </source>
</evidence>
<dbReference type="HOGENOM" id="CLU_1635655_0_0_1"/>
<dbReference type="AlphaFoldDB" id="A0A067P4T3"/>
<protein>
    <submittedName>
        <fullName evidence="1">Uncharacterized protein</fullName>
    </submittedName>
</protein>
<dbReference type="EMBL" id="KL197774">
    <property type="protein sequence ID" value="KDQ49789.1"/>
    <property type="molecule type" value="Genomic_DNA"/>
</dbReference>
<dbReference type="Proteomes" id="UP000027265">
    <property type="component" value="Unassembled WGS sequence"/>
</dbReference>
<gene>
    <name evidence="1" type="ORF">JAAARDRAFT_200539</name>
</gene>
<dbReference type="OrthoDB" id="3200752at2759"/>
<organism evidence="1 2">
    <name type="scientific">Jaapia argillacea MUCL 33604</name>
    <dbReference type="NCBI Taxonomy" id="933084"/>
    <lineage>
        <taxon>Eukaryota</taxon>
        <taxon>Fungi</taxon>
        <taxon>Dikarya</taxon>
        <taxon>Basidiomycota</taxon>
        <taxon>Agaricomycotina</taxon>
        <taxon>Agaricomycetes</taxon>
        <taxon>Agaricomycetidae</taxon>
        <taxon>Jaapiales</taxon>
        <taxon>Jaapiaceae</taxon>
        <taxon>Jaapia</taxon>
    </lineage>
</organism>
<keyword evidence="2" id="KW-1185">Reference proteome</keyword>
<accession>A0A067P4T3</accession>
<proteinExistence type="predicted"/>
<sequence>MSFEEDFLERQPLVYTEILSTYLWGRFKERVALHRGMIDPSDRRPPPLDLDIEIHVNQLDSPSGLNDKAEAAISKEYPPISDPGAAPIHIKPLTVVDIHNKIILWYLPNVLSQRRQAIMWEASKHLDNLLHKNYNMALQSKGWRINHMLFRIQQPAMFIPGS</sequence>
<evidence type="ECO:0000313" key="2">
    <source>
        <dbReference type="Proteomes" id="UP000027265"/>
    </source>
</evidence>
<dbReference type="InParanoid" id="A0A067P4T3"/>